<dbReference type="Proteomes" id="UP000620124">
    <property type="component" value="Unassembled WGS sequence"/>
</dbReference>
<name>A0A8H6X220_9AGAR</name>
<comment type="caution">
    <text evidence="2">The sequence shown here is derived from an EMBL/GenBank/DDBJ whole genome shotgun (WGS) entry which is preliminary data.</text>
</comment>
<evidence type="ECO:0000256" key="1">
    <source>
        <dbReference type="SAM" id="MobiDB-lite"/>
    </source>
</evidence>
<keyword evidence="3" id="KW-1185">Reference proteome</keyword>
<evidence type="ECO:0000313" key="2">
    <source>
        <dbReference type="EMBL" id="KAF7332819.1"/>
    </source>
</evidence>
<proteinExistence type="predicted"/>
<gene>
    <name evidence="2" type="ORF">MVEN_02386700</name>
</gene>
<feature type="region of interest" description="Disordered" evidence="1">
    <location>
        <begin position="588"/>
        <end position="609"/>
    </location>
</feature>
<evidence type="ECO:0000313" key="3">
    <source>
        <dbReference type="Proteomes" id="UP000620124"/>
    </source>
</evidence>
<organism evidence="2 3">
    <name type="scientific">Mycena venus</name>
    <dbReference type="NCBI Taxonomy" id="2733690"/>
    <lineage>
        <taxon>Eukaryota</taxon>
        <taxon>Fungi</taxon>
        <taxon>Dikarya</taxon>
        <taxon>Basidiomycota</taxon>
        <taxon>Agaricomycotina</taxon>
        <taxon>Agaricomycetes</taxon>
        <taxon>Agaricomycetidae</taxon>
        <taxon>Agaricales</taxon>
        <taxon>Marasmiineae</taxon>
        <taxon>Mycenaceae</taxon>
        <taxon>Mycena</taxon>
    </lineage>
</organism>
<sequence>MFKSKNAEGTDIVAIATAFYRSMTNQHCKAKGEGQFECGGHAVMRKYQTGKSSGKHHFIGCSNWSNGDGLSHRFTKIPPQVRELILRSLFRGEEIAEEDTEVVEGYCSAIIHPSHLLRNKQCARIHYRDNKSVIGHLEAQTCPAELLILIPVDENDLRAVVIPKAGVPHNHPAFKYKKAAETTGVIGQTTLRIDKAASTRVLLDGKLPQEIHPSMVNNRKRREIIQSVRAASFPDGTGMKAILREFEKDKSRNIADRYIHSVIMQADMDIIITVNPDLAELVHDASWIMVDTTFAVVHGTTNEWKLLIWLKGLDKSEPLLYSMFGEVEVYLFEGTVIGRVWSNKATREAFVVVWNGIFEAIKSITGKSLNFKVFSEKSSLLGAIGDSEGAQAQGLGDVIILCQMNTPQVNGVPTVTVVSILLFIWKTCLVHFKRGVFKLEAHVDDYVFNCLLGFPYLETSEEIAAYRDFCQASTNPKVQSWWAHKISYPWLLPSLNRSLTQMSHLHWDLTPGDTNPIEGSHMQDNQVNHTNLTILEAVLSACAYNQETARIITASKASGVMENGNNSQTARFLAQARRQARSRMKATEKANADGGKELRGKLQKSQQQITTRDAEIKRLQAEVDALQEHHRVTSPLFLVNSSTNSPSLIPRTHGSASYQALSRVNYSPIAGPETLPALELISRPRKPRVREPSSDFDYEAALKSDVLDITLHRIAYGTSDPIDVPMYPVGDPDDDILALDPYTPS</sequence>
<accession>A0A8H6X220</accession>
<dbReference type="EMBL" id="JACAZI010000031">
    <property type="protein sequence ID" value="KAF7332819.1"/>
    <property type="molecule type" value="Genomic_DNA"/>
</dbReference>
<dbReference type="AlphaFoldDB" id="A0A8H6X220"/>
<protein>
    <submittedName>
        <fullName evidence="2">Uncharacterized protein</fullName>
    </submittedName>
</protein>
<feature type="compositionally biased region" description="Basic and acidic residues" evidence="1">
    <location>
        <begin position="588"/>
        <end position="600"/>
    </location>
</feature>
<reference evidence="2" key="1">
    <citation type="submission" date="2020-05" db="EMBL/GenBank/DDBJ databases">
        <title>Mycena genomes resolve the evolution of fungal bioluminescence.</title>
        <authorList>
            <person name="Tsai I.J."/>
        </authorList>
    </citation>
    <scope>NUCLEOTIDE SEQUENCE</scope>
    <source>
        <strain evidence="2">CCC161011</strain>
    </source>
</reference>
<dbReference type="OrthoDB" id="3028326at2759"/>